<protein>
    <submittedName>
        <fullName evidence="2">Uncharacterized protein</fullName>
    </submittedName>
</protein>
<keyword evidence="3" id="KW-1185">Reference proteome</keyword>
<dbReference type="EMBL" id="JAGJCF010000001">
    <property type="protein sequence ID" value="MBP0614077.1"/>
    <property type="molecule type" value="Genomic_DNA"/>
</dbReference>
<feature type="compositionally biased region" description="Low complexity" evidence="1">
    <location>
        <begin position="19"/>
        <end position="33"/>
    </location>
</feature>
<reference evidence="2 3" key="1">
    <citation type="submission" date="2021-04" db="EMBL/GenBank/DDBJ databases">
        <title>Whole genome sequence of Jiella sp. KSK16Y-1.</title>
        <authorList>
            <person name="Tuo L."/>
        </authorList>
    </citation>
    <scope>NUCLEOTIDE SEQUENCE [LARGE SCALE GENOMIC DNA]</scope>
    <source>
        <strain evidence="2 3">KSK16Y-1</strain>
    </source>
</reference>
<gene>
    <name evidence="2" type="ORF">J6595_00555</name>
</gene>
<accession>A0ABS4BC06</accession>
<comment type="caution">
    <text evidence="2">The sequence shown here is derived from an EMBL/GenBank/DDBJ whole genome shotgun (WGS) entry which is preliminary data.</text>
</comment>
<evidence type="ECO:0000313" key="3">
    <source>
        <dbReference type="Proteomes" id="UP000678276"/>
    </source>
</evidence>
<evidence type="ECO:0000313" key="2">
    <source>
        <dbReference type="EMBL" id="MBP0614077.1"/>
    </source>
</evidence>
<feature type="region of interest" description="Disordered" evidence="1">
    <location>
        <begin position="1"/>
        <end position="44"/>
    </location>
</feature>
<name>A0ABS4BC06_9HYPH</name>
<sequence length="122" mass="12229">MTYQFNSVGSPAADHTQGSAASSPSTRRSSAAPEELRASLAGASRSPAITPSYIEELKAKAEERVANANAIRSRMQLEGLAAKASTDLIAAATSSDGSEASAAAGPASVAAAQNAYRNGGAF</sequence>
<proteinExistence type="predicted"/>
<evidence type="ECO:0000256" key="1">
    <source>
        <dbReference type="SAM" id="MobiDB-lite"/>
    </source>
</evidence>
<organism evidence="2 3">
    <name type="scientific">Jiella mangrovi</name>
    <dbReference type="NCBI Taxonomy" id="2821407"/>
    <lineage>
        <taxon>Bacteria</taxon>
        <taxon>Pseudomonadati</taxon>
        <taxon>Pseudomonadota</taxon>
        <taxon>Alphaproteobacteria</taxon>
        <taxon>Hyphomicrobiales</taxon>
        <taxon>Aurantimonadaceae</taxon>
        <taxon>Jiella</taxon>
    </lineage>
</organism>
<dbReference type="Proteomes" id="UP000678276">
    <property type="component" value="Unassembled WGS sequence"/>
</dbReference>